<reference evidence="1" key="1">
    <citation type="submission" date="2021-03" db="EMBL/GenBank/DDBJ databases">
        <title>Evolutionary priming and transition to the ectomycorrhizal habit in an iconic lineage of mushroom-forming fungi: is preadaptation a requirement?</title>
        <authorList>
            <consortium name="DOE Joint Genome Institute"/>
            <person name="Looney B.P."/>
            <person name="Miyauchi S."/>
            <person name="Morin E."/>
            <person name="Drula E."/>
            <person name="Courty P.E."/>
            <person name="Chicoki N."/>
            <person name="Fauchery L."/>
            <person name="Kohler A."/>
            <person name="Kuo A."/>
            <person name="LaButti K."/>
            <person name="Pangilinan J."/>
            <person name="Lipzen A."/>
            <person name="Riley R."/>
            <person name="Andreopoulos W."/>
            <person name="He G."/>
            <person name="Johnson J."/>
            <person name="Barry K.W."/>
            <person name="Grigoriev I.V."/>
            <person name="Nagy L."/>
            <person name="Hibbett D."/>
            <person name="Henrissat B."/>
            <person name="Matheny P.B."/>
            <person name="Labbe J."/>
            <person name="Martin A.F."/>
        </authorList>
    </citation>
    <scope>NUCLEOTIDE SEQUENCE</scope>
    <source>
        <strain evidence="1">BPL698</strain>
    </source>
</reference>
<protein>
    <submittedName>
        <fullName evidence="1">Uncharacterized protein</fullName>
    </submittedName>
</protein>
<evidence type="ECO:0000313" key="2">
    <source>
        <dbReference type="Proteomes" id="UP001207468"/>
    </source>
</evidence>
<evidence type="ECO:0000313" key="1">
    <source>
        <dbReference type="EMBL" id="KAI9454525.1"/>
    </source>
</evidence>
<keyword evidence="2" id="KW-1185">Reference proteome</keyword>
<dbReference type="Proteomes" id="UP001207468">
    <property type="component" value="Unassembled WGS sequence"/>
</dbReference>
<name>A0ACC0TZU9_9AGAM</name>
<feature type="non-terminal residue" evidence="1">
    <location>
        <position position="174"/>
    </location>
</feature>
<gene>
    <name evidence="1" type="ORF">F5148DRAFT_1229215</name>
</gene>
<dbReference type="EMBL" id="JAGFNK010000271">
    <property type="protein sequence ID" value="KAI9454525.1"/>
    <property type="molecule type" value="Genomic_DNA"/>
</dbReference>
<feature type="non-terminal residue" evidence="1">
    <location>
        <position position="1"/>
    </location>
</feature>
<comment type="caution">
    <text evidence="1">The sequence shown here is derived from an EMBL/GenBank/DDBJ whole genome shotgun (WGS) entry which is preliminary data.</text>
</comment>
<proteinExistence type="predicted"/>
<sequence length="174" mass="19780">TTCNQTSHTIHPPHHPCHPFHYLCHASHRPHTFSPACPHPCFTHDCHSCCLTPMLTHHRMQFSRHHPTLIRIRCHHFSPNIISSLCLSLACHCQYSTAHCHLSSLITSHLHCCCTCLIHHSIHIASQFCYLSFHHHCLNCHCCQLHPISHGLTFTCLSRLLTSSHATHNASCLP</sequence>
<accession>A0ACC0TZU9</accession>
<organism evidence="1 2">
    <name type="scientific">Russula earlei</name>
    <dbReference type="NCBI Taxonomy" id="71964"/>
    <lineage>
        <taxon>Eukaryota</taxon>
        <taxon>Fungi</taxon>
        <taxon>Dikarya</taxon>
        <taxon>Basidiomycota</taxon>
        <taxon>Agaricomycotina</taxon>
        <taxon>Agaricomycetes</taxon>
        <taxon>Russulales</taxon>
        <taxon>Russulaceae</taxon>
        <taxon>Russula</taxon>
    </lineage>
</organism>